<evidence type="ECO:0000256" key="1">
    <source>
        <dbReference type="SAM" id="MobiDB-lite"/>
    </source>
</evidence>
<proteinExistence type="predicted"/>
<dbReference type="EMBL" id="JABSTU010000009">
    <property type="protein sequence ID" value="KAH8022496.1"/>
    <property type="molecule type" value="Genomic_DNA"/>
</dbReference>
<protein>
    <recommendedName>
        <fullName evidence="3">GH18 domain-containing protein</fullName>
    </recommendedName>
</protein>
<organism evidence="4 5">
    <name type="scientific">Rhipicephalus microplus</name>
    <name type="common">Cattle tick</name>
    <name type="synonym">Boophilus microplus</name>
    <dbReference type="NCBI Taxonomy" id="6941"/>
    <lineage>
        <taxon>Eukaryota</taxon>
        <taxon>Metazoa</taxon>
        <taxon>Ecdysozoa</taxon>
        <taxon>Arthropoda</taxon>
        <taxon>Chelicerata</taxon>
        <taxon>Arachnida</taxon>
        <taxon>Acari</taxon>
        <taxon>Parasitiformes</taxon>
        <taxon>Ixodida</taxon>
        <taxon>Ixodoidea</taxon>
        <taxon>Ixodidae</taxon>
        <taxon>Rhipicephalinae</taxon>
        <taxon>Rhipicephalus</taxon>
        <taxon>Boophilus</taxon>
    </lineage>
</organism>
<dbReference type="GO" id="GO:0005975">
    <property type="term" value="P:carbohydrate metabolic process"/>
    <property type="evidence" value="ECO:0007669"/>
    <property type="project" value="InterPro"/>
</dbReference>
<feature type="compositionally biased region" description="Polar residues" evidence="1">
    <location>
        <begin position="192"/>
        <end position="209"/>
    </location>
</feature>
<comment type="caution">
    <text evidence="4">The sequence shown here is derived from an EMBL/GenBank/DDBJ whole genome shotgun (WGS) entry which is preliminary data.</text>
</comment>
<dbReference type="VEuPathDB" id="VectorBase:LOC119164452"/>
<accession>A0A9J6DKX9</accession>
<keyword evidence="2" id="KW-0472">Membrane</keyword>
<dbReference type="PROSITE" id="PS51910">
    <property type="entry name" value="GH18_2"/>
    <property type="match status" value="1"/>
</dbReference>
<feature type="compositionally biased region" description="Low complexity" evidence="1">
    <location>
        <begin position="112"/>
        <end position="124"/>
    </location>
</feature>
<reference evidence="4" key="1">
    <citation type="journal article" date="2020" name="Cell">
        <title>Large-Scale Comparative Analyses of Tick Genomes Elucidate Their Genetic Diversity and Vector Capacities.</title>
        <authorList>
            <consortium name="Tick Genome and Microbiome Consortium (TIGMIC)"/>
            <person name="Jia N."/>
            <person name="Wang J."/>
            <person name="Shi W."/>
            <person name="Du L."/>
            <person name="Sun Y."/>
            <person name="Zhan W."/>
            <person name="Jiang J.F."/>
            <person name="Wang Q."/>
            <person name="Zhang B."/>
            <person name="Ji P."/>
            <person name="Bell-Sakyi L."/>
            <person name="Cui X.M."/>
            <person name="Yuan T.T."/>
            <person name="Jiang B.G."/>
            <person name="Yang W.F."/>
            <person name="Lam T.T."/>
            <person name="Chang Q.C."/>
            <person name="Ding S.J."/>
            <person name="Wang X.J."/>
            <person name="Zhu J.G."/>
            <person name="Ruan X.D."/>
            <person name="Zhao L."/>
            <person name="Wei J.T."/>
            <person name="Ye R.Z."/>
            <person name="Que T.C."/>
            <person name="Du C.H."/>
            <person name="Zhou Y.H."/>
            <person name="Cheng J.X."/>
            <person name="Dai P.F."/>
            <person name="Guo W.B."/>
            <person name="Han X.H."/>
            <person name="Huang E.J."/>
            <person name="Li L.F."/>
            <person name="Wei W."/>
            <person name="Gao Y.C."/>
            <person name="Liu J.Z."/>
            <person name="Shao H.Z."/>
            <person name="Wang X."/>
            <person name="Wang C.C."/>
            <person name="Yang T.C."/>
            <person name="Huo Q.B."/>
            <person name="Li W."/>
            <person name="Chen H.Y."/>
            <person name="Chen S.E."/>
            <person name="Zhou L.G."/>
            <person name="Ni X.B."/>
            <person name="Tian J.H."/>
            <person name="Sheng Y."/>
            <person name="Liu T."/>
            <person name="Pan Y.S."/>
            <person name="Xia L.Y."/>
            <person name="Li J."/>
            <person name="Zhao F."/>
            <person name="Cao W.C."/>
        </authorList>
    </citation>
    <scope>NUCLEOTIDE SEQUENCE</scope>
    <source>
        <strain evidence="4">Rmic-2018</strain>
    </source>
</reference>
<feature type="region of interest" description="Disordered" evidence="1">
    <location>
        <begin position="181"/>
        <end position="209"/>
    </location>
</feature>
<dbReference type="InterPro" id="IPR017853">
    <property type="entry name" value="GH"/>
</dbReference>
<evidence type="ECO:0000259" key="3">
    <source>
        <dbReference type="PROSITE" id="PS51910"/>
    </source>
</evidence>
<keyword evidence="2" id="KW-0812">Transmembrane</keyword>
<dbReference type="Proteomes" id="UP000821866">
    <property type="component" value="Chromosome 7"/>
</dbReference>
<reference evidence="4" key="2">
    <citation type="submission" date="2021-09" db="EMBL/GenBank/DDBJ databases">
        <authorList>
            <person name="Jia N."/>
            <person name="Wang J."/>
            <person name="Shi W."/>
            <person name="Du L."/>
            <person name="Sun Y."/>
            <person name="Zhan W."/>
            <person name="Jiang J."/>
            <person name="Wang Q."/>
            <person name="Zhang B."/>
            <person name="Ji P."/>
            <person name="Sakyi L.B."/>
            <person name="Cui X."/>
            <person name="Yuan T."/>
            <person name="Jiang B."/>
            <person name="Yang W."/>
            <person name="Lam T.T.-Y."/>
            <person name="Chang Q."/>
            <person name="Ding S."/>
            <person name="Wang X."/>
            <person name="Zhu J."/>
            <person name="Ruan X."/>
            <person name="Zhao L."/>
            <person name="Wei J."/>
            <person name="Que T."/>
            <person name="Du C."/>
            <person name="Cheng J."/>
            <person name="Dai P."/>
            <person name="Han X."/>
            <person name="Huang E."/>
            <person name="Gao Y."/>
            <person name="Liu J."/>
            <person name="Shao H."/>
            <person name="Ye R."/>
            <person name="Li L."/>
            <person name="Wei W."/>
            <person name="Wang X."/>
            <person name="Wang C."/>
            <person name="Huo Q."/>
            <person name="Li W."/>
            <person name="Guo W."/>
            <person name="Chen H."/>
            <person name="Chen S."/>
            <person name="Zhou L."/>
            <person name="Zhou L."/>
            <person name="Ni X."/>
            <person name="Tian J."/>
            <person name="Zhou Y."/>
            <person name="Sheng Y."/>
            <person name="Liu T."/>
            <person name="Pan Y."/>
            <person name="Xia L."/>
            <person name="Li J."/>
            <person name="Zhao F."/>
            <person name="Cao W."/>
        </authorList>
    </citation>
    <scope>NUCLEOTIDE SEQUENCE</scope>
    <source>
        <strain evidence="4">Rmic-2018</strain>
        <tissue evidence="4">Larvae</tissue>
    </source>
</reference>
<evidence type="ECO:0000313" key="4">
    <source>
        <dbReference type="EMBL" id="KAH8022496.1"/>
    </source>
</evidence>
<dbReference type="Gene3D" id="3.20.20.80">
    <property type="entry name" value="Glycosidases"/>
    <property type="match status" value="1"/>
</dbReference>
<dbReference type="AlphaFoldDB" id="A0A9J6DKX9"/>
<keyword evidence="5" id="KW-1185">Reference proteome</keyword>
<gene>
    <name evidence="4" type="ORF">HPB51_025059</name>
</gene>
<evidence type="ECO:0000256" key="2">
    <source>
        <dbReference type="SAM" id="Phobius"/>
    </source>
</evidence>
<dbReference type="SUPFAM" id="SSF51445">
    <property type="entry name" value="(Trans)glycosidases"/>
    <property type="match status" value="1"/>
</dbReference>
<feature type="compositionally biased region" description="Polar residues" evidence="1">
    <location>
        <begin position="53"/>
        <end position="69"/>
    </location>
</feature>
<evidence type="ECO:0000313" key="5">
    <source>
        <dbReference type="Proteomes" id="UP000821866"/>
    </source>
</evidence>
<feature type="compositionally biased region" description="Polar residues" evidence="1">
    <location>
        <begin position="83"/>
        <end position="97"/>
    </location>
</feature>
<keyword evidence="2" id="KW-1133">Transmembrane helix</keyword>
<feature type="region of interest" description="Disordered" evidence="1">
    <location>
        <begin position="1"/>
        <end position="168"/>
    </location>
</feature>
<dbReference type="InterPro" id="IPR001223">
    <property type="entry name" value="Glyco_hydro18_cat"/>
</dbReference>
<feature type="transmembrane region" description="Helical" evidence="2">
    <location>
        <begin position="326"/>
        <end position="349"/>
    </location>
</feature>
<sequence>MECSEEGSLLFGASRRSKHTAKASNVEDGSTPPPRSPSAVRRHRRISHGIRINSKNPSQDPNYVNNSDSFPILHAKSRKRSDAPSSIYNNVGTTSRRVSLPSRHPFKDKATHATSSASHGPSTSSKHRPGSPSKTFDGRRNETLPGAARRHSQHVRHPDLDGDVTPNRIVSPVTLATVTGSRYTSHARASKELQQQLPRGTGRHMSSSPQRTRAVVLSKAWAPSPSPPIDEFKDIPPVELILFEPPIIQQDVKPYDASVLPLKSSPPRDINRIWKQGSMQGDATHLRSSPPLTAIRQPALHWSDNEEPSASAAALTSISRVTCLQIWALCIATTTLIIPLAMIILSYLVTPVRRVSNLTFGPSATTMNYSSNTATAPSYTFPISSSQQTANPWIGVPQECRQVHMVTDNITSVDPLTSPSQRPSRSYNTFCLYNNSRFHRGRDYDFLPQNIPFNYCRSIVYWSYGIRDGVPVSRAETFDRMYGLEKLSDIANKSGVPGIRILLGVGGYTEDYAQLALLGRDSASLSRFAHHTIELMASHLLHGVVIHWLEGEPVCRGGAVDGAKVLSEVFLSLRRTFKLNNFSGQLAVIVSASMNAASMIIEAVIGMIDFVFIDTRDEWYHVSPSYNMCVAWSRIVRDFINLQLHYVVNESKLCLMMSVAPLLLDAGPGFTPGDPPRLLQISNYSSYGSSPGIGNAWDMCGPISECCLISPLLSNRRCVAVKGKAGAQTIPVYMLGGQKALNPIITTNVSGPSHDRCLLLVDLELDNYSHQSGIRLTNYWLTRYVLAALDRRAQKYLRRTVSHCRSS</sequence>
<name>A0A9J6DKX9_RHIMP</name>
<feature type="domain" description="GH18" evidence="3">
    <location>
        <begin position="427"/>
        <end position="807"/>
    </location>
</feature>